<dbReference type="HOGENOM" id="CLU_2379877_0_0_6"/>
<dbReference type="AlphaFoldDB" id="Q0ABU9"/>
<keyword evidence="2" id="KW-1185">Reference proteome</keyword>
<accession>Q0ABU9</accession>
<gene>
    <name evidence="1" type="ordered locus">Mlg_0333</name>
</gene>
<name>Q0ABU9_ALKEH</name>
<sequence length="94" mass="10578">MEPEGMMPSSAAVCYRGERYYTLRQLDEHLGAPKGTSFRRFRRAGLVEGRDFLQLDPEQDAQLLARLAEEGRAYPAPARVLLIRAGACARVLNR</sequence>
<dbReference type="KEGG" id="aeh:Mlg_0333"/>
<reference evidence="2" key="1">
    <citation type="submission" date="2006-08" db="EMBL/GenBank/DDBJ databases">
        <title>Complete sequence of Alkalilimnicola ehrilichei MLHE-1.</title>
        <authorList>
            <person name="Copeland A."/>
            <person name="Lucas S."/>
            <person name="Lapidus A."/>
            <person name="Barry K."/>
            <person name="Detter J.C."/>
            <person name="Glavina del Rio T."/>
            <person name="Hammon N."/>
            <person name="Israni S."/>
            <person name="Dalin E."/>
            <person name="Tice H."/>
            <person name="Pitluck S."/>
            <person name="Sims D."/>
            <person name="Brettin T."/>
            <person name="Bruce D."/>
            <person name="Han C."/>
            <person name="Tapia R."/>
            <person name="Gilna P."/>
            <person name="Schmutz J."/>
            <person name="Larimer F."/>
            <person name="Land M."/>
            <person name="Hauser L."/>
            <person name="Kyrpides N."/>
            <person name="Mikhailova N."/>
            <person name="Oremland R.S."/>
            <person name="Hoeft S.E."/>
            <person name="Switzer-Blum J."/>
            <person name="Kulp T."/>
            <person name="King G."/>
            <person name="Tabita R."/>
            <person name="Witte B."/>
            <person name="Santini J.M."/>
            <person name="Basu P."/>
            <person name="Hollibaugh J.T."/>
            <person name="Xie G."/>
            <person name="Stolz J.F."/>
            <person name="Richardson P."/>
        </authorList>
    </citation>
    <scope>NUCLEOTIDE SEQUENCE [LARGE SCALE GENOMIC DNA]</scope>
    <source>
        <strain evidence="2">ATCC BAA-1101 / DSM 17681 / MLHE-1</strain>
    </source>
</reference>
<dbReference type="EMBL" id="CP000453">
    <property type="protein sequence ID" value="ABI55688.1"/>
    <property type="molecule type" value="Genomic_DNA"/>
</dbReference>
<evidence type="ECO:0000313" key="2">
    <source>
        <dbReference type="Proteomes" id="UP000001962"/>
    </source>
</evidence>
<protein>
    <submittedName>
        <fullName evidence="1">Uncharacterized protein</fullName>
    </submittedName>
</protein>
<organism evidence="1 2">
    <name type="scientific">Alkalilimnicola ehrlichii (strain ATCC BAA-1101 / DSM 17681 / MLHE-1)</name>
    <dbReference type="NCBI Taxonomy" id="187272"/>
    <lineage>
        <taxon>Bacteria</taxon>
        <taxon>Pseudomonadati</taxon>
        <taxon>Pseudomonadota</taxon>
        <taxon>Gammaproteobacteria</taxon>
        <taxon>Chromatiales</taxon>
        <taxon>Ectothiorhodospiraceae</taxon>
        <taxon>Alkalilimnicola</taxon>
    </lineage>
</organism>
<proteinExistence type="predicted"/>
<dbReference type="Proteomes" id="UP000001962">
    <property type="component" value="Chromosome"/>
</dbReference>
<evidence type="ECO:0000313" key="1">
    <source>
        <dbReference type="EMBL" id="ABI55688.1"/>
    </source>
</evidence>